<gene>
    <name evidence="6" type="ORF">AKJ31_20265</name>
</gene>
<evidence type="ECO:0000313" key="7">
    <source>
        <dbReference type="Proteomes" id="UP000037530"/>
    </source>
</evidence>
<dbReference type="GO" id="GO:0005524">
    <property type="term" value="F:ATP binding"/>
    <property type="evidence" value="ECO:0007669"/>
    <property type="project" value="UniProtKB-KW"/>
</dbReference>
<keyword evidence="1" id="KW-0547">Nucleotide-binding</keyword>
<sequence>MELRSVLTDLRKFVEDEHRANYEKLYEVWEKPLTQKLTKGESQQIRYVRKEGQNHLLVTLGQNESRFREGDMICLHLGEPSKKRHVQQGTIEAENEDEWLVRVHQIDDEKLQEIISGCYADPDTMDLKPFYDKALDEIAESKQGREIVLPLLADKLDTGFIFEDDYDEAADFAEEYGLNEHQADAVGKAVSAKYLACIQGPPGTGKTKVISLIAKLLVEQGQRVFMTSHTHMAINNALNKIAGENVPVIKVGARGCTKGLDKSVKHFEYGDDWENKPDSGYVIGATPFATCSARLEQYDFDTVIFDEASQITLPLAIMAMRKAKRFIFVGDHKQLPPVVLSASVLDDCSIFSRMISGNPDVSVMLSQTYRMCHALSNWPSQIYYSGRLVSAGPNATRTFNLPNQPHKYAEVLSTESPFVFIKSPATNARNVNRLEAELVVDLIETAIESGLSAGEIGVVTPFRSHAKALKSRLADRKGIFSSETIVTDTVERMQGQEREMIIISLCSTDPQYISAIAEFFFQAERLNVAITRPQTKLILVGPEISNSFLQESNDESLLKRVEEYRSLINSGYKYNK</sequence>
<organism evidence="6 7">
    <name type="scientific">Vibrio hepatarius</name>
    <dbReference type="NCBI Taxonomy" id="171383"/>
    <lineage>
        <taxon>Bacteria</taxon>
        <taxon>Pseudomonadati</taxon>
        <taxon>Pseudomonadota</taxon>
        <taxon>Gammaproteobacteria</taxon>
        <taxon>Vibrionales</taxon>
        <taxon>Vibrionaceae</taxon>
        <taxon>Vibrio</taxon>
        <taxon>Vibrio oreintalis group</taxon>
    </lineage>
</organism>
<dbReference type="EMBL" id="LHPI01000025">
    <property type="protein sequence ID" value="KOO05946.1"/>
    <property type="molecule type" value="Genomic_DNA"/>
</dbReference>
<keyword evidence="4" id="KW-0067">ATP-binding</keyword>
<protein>
    <submittedName>
        <fullName evidence="6">Helicase</fullName>
    </submittedName>
</protein>
<evidence type="ECO:0000256" key="4">
    <source>
        <dbReference type="ARBA" id="ARBA00022840"/>
    </source>
</evidence>
<dbReference type="AlphaFoldDB" id="A0A0M0HV48"/>
<dbReference type="Pfam" id="PF13087">
    <property type="entry name" value="AAA_12"/>
    <property type="match status" value="1"/>
</dbReference>
<keyword evidence="2" id="KW-0378">Hydrolase</keyword>
<keyword evidence="3 6" id="KW-0347">Helicase</keyword>
<dbReference type="OrthoDB" id="9757917at2"/>
<accession>A0A0M0HV48</accession>
<dbReference type="InterPro" id="IPR027417">
    <property type="entry name" value="P-loop_NTPase"/>
</dbReference>
<dbReference type="RefSeq" id="WP_053410845.1">
    <property type="nucleotide sequence ID" value="NZ_LHPI01000025.1"/>
</dbReference>
<dbReference type="SUPFAM" id="SSF52540">
    <property type="entry name" value="P-loop containing nucleoside triphosphate hydrolases"/>
    <property type="match status" value="1"/>
</dbReference>
<dbReference type="Pfam" id="PF13604">
    <property type="entry name" value="AAA_30"/>
    <property type="match status" value="1"/>
</dbReference>
<evidence type="ECO:0000256" key="3">
    <source>
        <dbReference type="ARBA" id="ARBA00022806"/>
    </source>
</evidence>
<dbReference type="PANTHER" id="PTHR43788">
    <property type="entry name" value="DNA2/NAM7 HELICASE FAMILY MEMBER"/>
    <property type="match status" value="1"/>
</dbReference>
<dbReference type="InterPro" id="IPR047187">
    <property type="entry name" value="SF1_C_Upf1"/>
</dbReference>
<comment type="caution">
    <text evidence="6">The sequence shown here is derived from an EMBL/GenBank/DDBJ whole genome shotgun (WGS) entry which is preliminary data.</text>
</comment>
<dbReference type="Proteomes" id="UP000037530">
    <property type="component" value="Unassembled WGS sequence"/>
</dbReference>
<dbReference type="GO" id="GO:0016787">
    <property type="term" value="F:hydrolase activity"/>
    <property type="evidence" value="ECO:0007669"/>
    <property type="project" value="UniProtKB-KW"/>
</dbReference>
<dbReference type="Gene3D" id="3.40.50.300">
    <property type="entry name" value="P-loop containing nucleotide triphosphate hydrolases"/>
    <property type="match status" value="2"/>
</dbReference>
<dbReference type="PATRIC" id="fig|171383.3.peg.4138"/>
<dbReference type="GO" id="GO:0043139">
    <property type="term" value="F:5'-3' DNA helicase activity"/>
    <property type="evidence" value="ECO:0007669"/>
    <property type="project" value="TreeGrafter"/>
</dbReference>
<dbReference type="CDD" id="cd18808">
    <property type="entry name" value="SF1_C_Upf1"/>
    <property type="match status" value="1"/>
</dbReference>
<dbReference type="PANTHER" id="PTHR43788:SF8">
    <property type="entry name" value="DNA-BINDING PROTEIN SMUBP-2"/>
    <property type="match status" value="1"/>
</dbReference>
<dbReference type="InterPro" id="IPR050534">
    <property type="entry name" value="Coronavir_polyprotein_1ab"/>
</dbReference>
<dbReference type="STRING" id="171383.AKJ31_20265"/>
<dbReference type="InterPro" id="IPR041679">
    <property type="entry name" value="DNA2/NAM7-like_C"/>
</dbReference>
<proteinExistence type="predicted"/>
<keyword evidence="7" id="KW-1185">Reference proteome</keyword>
<reference evidence="7" key="1">
    <citation type="submission" date="2015-08" db="EMBL/GenBank/DDBJ databases">
        <title>Vibrio galatheae sp. nov., a novel member of the Vibrionaceae family isolated from the Solomon Islands.</title>
        <authorList>
            <person name="Giubergia S."/>
            <person name="Machado H."/>
            <person name="Mateiu R.V."/>
            <person name="Gram L."/>
        </authorList>
    </citation>
    <scope>NUCLEOTIDE SEQUENCE [LARGE SCALE GENOMIC DNA]</scope>
    <source>
        <strain evidence="7">DSM 19134</strain>
    </source>
</reference>
<evidence type="ECO:0000256" key="2">
    <source>
        <dbReference type="ARBA" id="ARBA00022801"/>
    </source>
</evidence>
<evidence type="ECO:0000313" key="6">
    <source>
        <dbReference type="EMBL" id="KOO05946.1"/>
    </source>
</evidence>
<name>A0A0M0HV48_9VIBR</name>
<evidence type="ECO:0000256" key="1">
    <source>
        <dbReference type="ARBA" id="ARBA00022741"/>
    </source>
</evidence>
<evidence type="ECO:0000259" key="5">
    <source>
        <dbReference type="Pfam" id="PF13087"/>
    </source>
</evidence>
<feature type="domain" description="DNA2/NAM7 helicase-like C-terminal" evidence="5">
    <location>
        <begin position="348"/>
        <end position="541"/>
    </location>
</feature>